<dbReference type="NCBIfam" id="TIGR03594">
    <property type="entry name" value="GTPase_EngA"/>
    <property type="match status" value="1"/>
</dbReference>
<dbReference type="Pfam" id="PF01926">
    <property type="entry name" value="MMR_HSR1"/>
    <property type="match status" value="2"/>
</dbReference>
<feature type="binding site" evidence="8">
    <location>
        <begin position="120"/>
        <end position="123"/>
    </location>
    <ligand>
        <name>GTP</name>
        <dbReference type="ChEBI" id="CHEBI:37565"/>
        <label>1</label>
    </ligand>
</feature>
<dbReference type="Gene3D" id="3.30.300.20">
    <property type="match status" value="1"/>
</dbReference>
<evidence type="ECO:0000313" key="12">
    <source>
        <dbReference type="EMBL" id="MCG4609750.1"/>
    </source>
</evidence>
<dbReference type="Proteomes" id="UP001298681">
    <property type="component" value="Unassembled WGS sequence"/>
</dbReference>
<dbReference type="HAMAP" id="MF_00195">
    <property type="entry name" value="GTPase_Der"/>
    <property type="match status" value="1"/>
</dbReference>
<gene>
    <name evidence="8 12" type="primary">der</name>
    <name evidence="12" type="ORF">L0P57_02170</name>
</gene>
<dbReference type="GO" id="GO:0016787">
    <property type="term" value="F:hydrolase activity"/>
    <property type="evidence" value="ECO:0007669"/>
    <property type="project" value="UniProtKB-KW"/>
</dbReference>
<feature type="domain" description="EngA-type G" evidence="11">
    <location>
        <begin position="4"/>
        <end position="169"/>
    </location>
</feature>
<keyword evidence="3 8" id="KW-0690">Ribosome biogenesis</keyword>
<comment type="function">
    <text evidence="8 10">GTPase that plays an essential role in the late steps of ribosome biogenesis.</text>
</comment>
<reference evidence="12 13" key="1">
    <citation type="submission" date="2022-01" db="EMBL/GenBank/DDBJ databases">
        <title>Collection of gut derived symbiotic bacterial strains cultured from healthy donors.</title>
        <authorList>
            <person name="Lin H."/>
            <person name="Kohout C."/>
            <person name="Waligurski E."/>
            <person name="Pamer E.G."/>
        </authorList>
    </citation>
    <scope>NUCLEOTIDE SEQUENCE [LARGE SCALE GENOMIC DNA]</scope>
    <source>
        <strain evidence="12 13">DFI.7.58</strain>
    </source>
</reference>
<keyword evidence="4 10" id="KW-0677">Repeat</keyword>
<feature type="binding site" evidence="8">
    <location>
        <begin position="10"/>
        <end position="17"/>
    </location>
    <ligand>
        <name>GTP</name>
        <dbReference type="ChEBI" id="CHEBI:37565"/>
        <label>1</label>
    </ligand>
</feature>
<keyword evidence="12" id="KW-0378">Hydrolase</keyword>
<dbReference type="CDD" id="cd01894">
    <property type="entry name" value="EngA1"/>
    <property type="match status" value="1"/>
</dbReference>
<dbReference type="InterPro" id="IPR031166">
    <property type="entry name" value="G_ENGA"/>
</dbReference>
<keyword evidence="6 8" id="KW-0342">GTP-binding</keyword>
<dbReference type="EMBL" id="JAKNHQ010000002">
    <property type="protein sequence ID" value="MCG4609750.1"/>
    <property type="molecule type" value="Genomic_DNA"/>
</dbReference>
<evidence type="ECO:0000256" key="6">
    <source>
        <dbReference type="ARBA" id="ARBA00023134"/>
    </source>
</evidence>
<dbReference type="InterPro" id="IPR027417">
    <property type="entry name" value="P-loop_NTPase"/>
</dbReference>
<dbReference type="CDD" id="cd01895">
    <property type="entry name" value="EngA2"/>
    <property type="match status" value="1"/>
</dbReference>
<dbReference type="Gene3D" id="3.40.50.300">
    <property type="entry name" value="P-loop containing nucleotide triphosphate hydrolases"/>
    <property type="match status" value="2"/>
</dbReference>
<evidence type="ECO:0000256" key="9">
    <source>
        <dbReference type="PROSITE-ProRule" id="PRU01049"/>
    </source>
</evidence>
<dbReference type="Pfam" id="PF14714">
    <property type="entry name" value="KH_dom-like"/>
    <property type="match status" value="1"/>
</dbReference>
<organism evidence="12 13">
    <name type="scientific">Anaeromassilibacillus senegalensis</name>
    <dbReference type="NCBI Taxonomy" id="1673717"/>
    <lineage>
        <taxon>Bacteria</taxon>
        <taxon>Bacillati</taxon>
        <taxon>Bacillota</taxon>
        <taxon>Clostridia</taxon>
        <taxon>Eubacteriales</taxon>
        <taxon>Acutalibacteraceae</taxon>
        <taxon>Anaeromassilibacillus</taxon>
    </lineage>
</organism>
<dbReference type="InterPro" id="IPR015946">
    <property type="entry name" value="KH_dom-like_a/b"/>
</dbReference>
<dbReference type="NCBIfam" id="TIGR00231">
    <property type="entry name" value="small_GTP"/>
    <property type="match status" value="2"/>
</dbReference>
<keyword evidence="5 8" id="KW-0547">Nucleotide-binding</keyword>
<comment type="subunit">
    <text evidence="8">Associates with the 50S ribosomal subunit.</text>
</comment>
<evidence type="ECO:0000256" key="5">
    <source>
        <dbReference type="ARBA" id="ARBA00022741"/>
    </source>
</evidence>
<evidence type="ECO:0000256" key="10">
    <source>
        <dbReference type="RuleBase" id="RU004481"/>
    </source>
</evidence>
<sequence>MAKPVVAIVGRPNVGKSTLFNKLIGQRLSIVDDTPGVTRDRIYGDCEWEGRKFSLVDTGGIEPSASDVILSQMRAQAQLAIDAADVIVLVTDIRSGLVATDADIAAMLLKSGRPVILCVNKCDSVGEPPADFYEFYNLGLGDPVQVSSVHGHGTGDLLDRVVEYLPAEPEGEEDGELIRVAIIGKPNVGKSSLVNRISGENRCIVSDIAGTTRDAIDTEVENAYGRFILIDTAGLRRRNKVDDSIEKYSVIRAQMAIERADVCVIMIDATVGFTDQDSKVAGLAHEAGKGCVIAVNKWDAVEKDGSTMTAYRKKLEEDFSFMSYAPFLFLSAKTGQRIDRLFELIKHVANSNAMRIATGMLNDVLAQATARVQPPTDKGKRLKIYYMTQASTKPPTFVCFVNSAELFHFSYQRYLENRIRETFGLEGTPVRFIIRERGDK</sequence>
<dbReference type="SMART" id="SM00382">
    <property type="entry name" value="AAA"/>
    <property type="match status" value="2"/>
</dbReference>
<dbReference type="PRINTS" id="PR00449">
    <property type="entry name" value="RASTRNSFRMNG"/>
</dbReference>
<dbReference type="SUPFAM" id="SSF52540">
    <property type="entry name" value="P-loop containing nucleoside triphosphate hydrolases"/>
    <property type="match status" value="2"/>
</dbReference>
<protein>
    <recommendedName>
        <fullName evidence="2 8">GTPase Der</fullName>
    </recommendedName>
    <alternativeName>
        <fullName evidence="7 8">GTP-binding protein EngA</fullName>
    </alternativeName>
</protein>
<dbReference type="InterPro" id="IPR005225">
    <property type="entry name" value="Small_GTP-bd"/>
</dbReference>
<dbReference type="PANTHER" id="PTHR43834:SF6">
    <property type="entry name" value="GTPASE DER"/>
    <property type="match status" value="1"/>
</dbReference>
<dbReference type="InterPro" id="IPR006073">
    <property type="entry name" value="GTP-bd"/>
</dbReference>
<comment type="caution">
    <text evidence="12">The sequence shown here is derived from an EMBL/GenBank/DDBJ whole genome shotgun (WGS) entry which is preliminary data.</text>
</comment>
<accession>A0ABS9MG09</accession>
<dbReference type="RefSeq" id="WP_191362483.1">
    <property type="nucleotide sequence ID" value="NZ_JAKNHQ010000002.1"/>
</dbReference>
<keyword evidence="13" id="KW-1185">Reference proteome</keyword>
<evidence type="ECO:0000313" key="13">
    <source>
        <dbReference type="Proteomes" id="UP001298681"/>
    </source>
</evidence>
<name>A0ABS9MG09_9FIRM</name>
<dbReference type="InterPro" id="IPR003593">
    <property type="entry name" value="AAA+_ATPase"/>
</dbReference>
<feature type="binding site" evidence="8">
    <location>
        <begin position="57"/>
        <end position="61"/>
    </location>
    <ligand>
        <name>GTP</name>
        <dbReference type="ChEBI" id="CHEBI:37565"/>
        <label>1</label>
    </ligand>
</feature>
<evidence type="ECO:0000256" key="2">
    <source>
        <dbReference type="ARBA" id="ARBA00020953"/>
    </source>
</evidence>
<feature type="binding site" evidence="8">
    <location>
        <begin position="184"/>
        <end position="191"/>
    </location>
    <ligand>
        <name>GTP</name>
        <dbReference type="ChEBI" id="CHEBI:37565"/>
        <label>2</label>
    </ligand>
</feature>
<dbReference type="PIRSF" id="PIRSF006485">
    <property type="entry name" value="GTP-binding_EngA"/>
    <property type="match status" value="1"/>
</dbReference>
<evidence type="ECO:0000256" key="1">
    <source>
        <dbReference type="ARBA" id="ARBA00008279"/>
    </source>
</evidence>
<dbReference type="PANTHER" id="PTHR43834">
    <property type="entry name" value="GTPASE DER"/>
    <property type="match status" value="1"/>
</dbReference>
<dbReference type="InterPro" id="IPR032859">
    <property type="entry name" value="KH_dom-like"/>
</dbReference>
<evidence type="ECO:0000259" key="11">
    <source>
        <dbReference type="PROSITE" id="PS51712"/>
    </source>
</evidence>
<dbReference type="PROSITE" id="PS51712">
    <property type="entry name" value="G_ENGA"/>
    <property type="match status" value="2"/>
</dbReference>
<evidence type="ECO:0000256" key="8">
    <source>
        <dbReference type="HAMAP-Rule" id="MF_00195"/>
    </source>
</evidence>
<feature type="binding site" evidence="8">
    <location>
        <begin position="231"/>
        <end position="235"/>
    </location>
    <ligand>
        <name>GTP</name>
        <dbReference type="ChEBI" id="CHEBI:37565"/>
        <label>2</label>
    </ligand>
</feature>
<dbReference type="InterPro" id="IPR016484">
    <property type="entry name" value="GTPase_Der"/>
</dbReference>
<proteinExistence type="inferred from homology"/>
<evidence type="ECO:0000256" key="3">
    <source>
        <dbReference type="ARBA" id="ARBA00022517"/>
    </source>
</evidence>
<feature type="binding site" evidence="8">
    <location>
        <begin position="296"/>
        <end position="299"/>
    </location>
    <ligand>
        <name>GTP</name>
        <dbReference type="ChEBI" id="CHEBI:37565"/>
        <label>2</label>
    </ligand>
</feature>
<feature type="domain" description="EngA-type G" evidence="11">
    <location>
        <begin position="178"/>
        <end position="353"/>
    </location>
</feature>
<comment type="similarity">
    <text evidence="1 8 9 10">Belongs to the TRAFAC class TrmE-Era-EngA-EngB-Septin-like GTPase superfamily. EngA (Der) GTPase family.</text>
</comment>
<evidence type="ECO:0000256" key="4">
    <source>
        <dbReference type="ARBA" id="ARBA00022737"/>
    </source>
</evidence>
<evidence type="ECO:0000256" key="7">
    <source>
        <dbReference type="ARBA" id="ARBA00032345"/>
    </source>
</evidence>